<dbReference type="Pfam" id="PF14124">
    <property type="entry name" value="DUF4291"/>
    <property type="match status" value="1"/>
</dbReference>
<evidence type="ECO:0000313" key="1">
    <source>
        <dbReference type="EMBL" id="GGU86687.1"/>
    </source>
</evidence>
<name>A0A8H9HWY2_KITAU</name>
<reference evidence="1" key="1">
    <citation type="journal article" date="2014" name="Int. J. Syst. Evol. Microbiol.">
        <title>Complete genome sequence of Corynebacterium casei LMG S-19264T (=DSM 44701T), isolated from a smear-ripened cheese.</title>
        <authorList>
            <consortium name="US DOE Joint Genome Institute (JGI-PGF)"/>
            <person name="Walter F."/>
            <person name="Albersmeier A."/>
            <person name="Kalinowski J."/>
            <person name="Ruckert C."/>
        </authorList>
    </citation>
    <scope>NUCLEOTIDE SEQUENCE</scope>
    <source>
        <strain evidence="1">JCM 4434</strain>
    </source>
</reference>
<dbReference type="EMBL" id="BMUB01000010">
    <property type="protein sequence ID" value="GGU86687.1"/>
    <property type="molecule type" value="Genomic_DNA"/>
</dbReference>
<evidence type="ECO:0008006" key="3">
    <source>
        <dbReference type="Google" id="ProtNLM"/>
    </source>
</evidence>
<gene>
    <name evidence="1" type="ORF">GCM10010502_43660</name>
</gene>
<dbReference type="PANTHER" id="PTHR38567">
    <property type="entry name" value="DUF4291 DOMAIN-CONTAINING PROTEIN"/>
    <property type="match status" value="1"/>
</dbReference>
<reference evidence="1" key="2">
    <citation type="submission" date="2020-09" db="EMBL/GenBank/DDBJ databases">
        <authorList>
            <person name="Sun Q."/>
            <person name="Ohkuma M."/>
        </authorList>
    </citation>
    <scope>NUCLEOTIDE SEQUENCE</scope>
    <source>
        <strain evidence="1">JCM 4434</strain>
    </source>
</reference>
<accession>A0A8H9HWY2</accession>
<organism evidence="1 2">
    <name type="scientific">Kitasatospora aureofaciens</name>
    <name type="common">Streptomyces aureofaciens</name>
    <dbReference type="NCBI Taxonomy" id="1894"/>
    <lineage>
        <taxon>Bacteria</taxon>
        <taxon>Bacillati</taxon>
        <taxon>Actinomycetota</taxon>
        <taxon>Actinomycetes</taxon>
        <taxon>Kitasatosporales</taxon>
        <taxon>Streptomycetaceae</taxon>
        <taxon>Kitasatospora</taxon>
    </lineage>
</organism>
<protein>
    <recommendedName>
        <fullName evidence="3">DUF4291 domain-containing protein</fullName>
    </recommendedName>
</protein>
<dbReference type="InterPro" id="IPR025633">
    <property type="entry name" value="DUF4291"/>
</dbReference>
<sequence length="207" mass="23842">MARDTCARDDAAMPLQPPKHQIRALHTADTITVYQAFPPRIAERAAAEGRFPEAFQRDRMTWIKPSFLWMMHRSDWGRREGQERVLALEISREGFDWALERAVLSAYTRRVHESQAAWKRELRQSPVRVQWDPERSADLGALEWRAIQVGLRGGAVRRYADEWIRRITDVTALADRIRRERDRALLPVETPYPMSAAVAARLGAATA</sequence>
<evidence type="ECO:0000313" key="2">
    <source>
        <dbReference type="Proteomes" id="UP000610124"/>
    </source>
</evidence>
<proteinExistence type="predicted"/>
<dbReference type="AlphaFoldDB" id="A0A8H9HWY2"/>
<dbReference type="Proteomes" id="UP000610124">
    <property type="component" value="Unassembled WGS sequence"/>
</dbReference>
<dbReference type="PANTHER" id="PTHR38567:SF1">
    <property type="entry name" value="DUF4291 DOMAIN-CONTAINING PROTEIN"/>
    <property type="match status" value="1"/>
</dbReference>
<comment type="caution">
    <text evidence="1">The sequence shown here is derived from an EMBL/GenBank/DDBJ whole genome shotgun (WGS) entry which is preliminary data.</text>
</comment>